<organism evidence="6">
    <name type="scientific">Chelativorans sp. (strain BNC1)</name>
    <dbReference type="NCBI Taxonomy" id="266779"/>
    <lineage>
        <taxon>Bacteria</taxon>
        <taxon>Pseudomonadati</taxon>
        <taxon>Pseudomonadota</taxon>
        <taxon>Alphaproteobacteria</taxon>
        <taxon>Hyphomicrobiales</taxon>
        <taxon>Phyllobacteriaceae</taxon>
        <taxon>Chelativorans</taxon>
    </lineage>
</organism>
<dbReference type="PANTHER" id="PTHR46796:SF6">
    <property type="entry name" value="ARAC SUBFAMILY"/>
    <property type="match status" value="1"/>
</dbReference>
<dbReference type="AlphaFoldDB" id="Q11FM8"/>
<reference evidence="6" key="1">
    <citation type="submission" date="2006-06" db="EMBL/GenBank/DDBJ databases">
        <title>Complete sequence of chromosome of Chelativorans sp. BNC1.</title>
        <authorList>
            <consortium name="US DOE Joint Genome Institute"/>
            <person name="Copeland A."/>
            <person name="Lucas S."/>
            <person name="Lapidus A."/>
            <person name="Barry K."/>
            <person name="Detter J.C."/>
            <person name="Glavina del Rio T."/>
            <person name="Hammon N."/>
            <person name="Israni S."/>
            <person name="Dalin E."/>
            <person name="Tice H."/>
            <person name="Pitluck S."/>
            <person name="Chertkov O."/>
            <person name="Brettin T."/>
            <person name="Bruce D."/>
            <person name="Han C."/>
            <person name="Tapia R."/>
            <person name="Gilna P."/>
            <person name="Schmutz J."/>
            <person name="Larimer F."/>
            <person name="Land M."/>
            <person name="Hauser L."/>
            <person name="Kyrpides N."/>
            <person name="Mikhailova N."/>
            <person name="Richardson P."/>
        </authorList>
    </citation>
    <scope>NUCLEOTIDE SEQUENCE</scope>
    <source>
        <strain evidence="6">BNC1</strain>
    </source>
</reference>
<protein>
    <submittedName>
        <fullName evidence="6">Transcriptional regulator, AraC family</fullName>
    </submittedName>
</protein>
<dbReference type="HOGENOM" id="CLU_000445_88_4_5"/>
<dbReference type="PROSITE" id="PS01124">
    <property type="entry name" value="HTH_ARAC_FAMILY_2"/>
    <property type="match status" value="1"/>
</dbReference>
<dbReference type="InterPro" id="IPR018060">
    <property type="entry name" value="HTH_AraC"/>
</dbReference>
<feature type="domain" description="HTH araC/xylS-type" evidence="5">
    <location>
        <begin position="203"/>
        <end position="301"/>
    </location>
</feature>
<feature type="compositionally biased region" description="Basic residues" evidence="4">
    <location>
        <begin position="10"/>
        <end position="21"/>
    </location>
</feature>
<accession>Q11FM8</accession>
<dbReference type="Pfam" id="PF12833">
    <property type="entry name" value="HTH_18"/>
    <property type="match status" value="1"/>
</dbReference>
<dbReference type="SUPFAM" id="SSF46689">
    <property type="entry name" value="Homeodomain-like"/>
    <property type="match status" value="2"/>
</dbReference>
<name>Q11FM8_CHESB</name>
<gene>
    <name evidence="6" type="ordered locus">Meso_2413</name>
</gene>
<dbReference type="GO" id="GO:0003700">
    <property type="term" value="F:DNA-binding transcription factor activity"/>
    <property type="evidence" value="ECO:0007669"/>
    <property type="project" value="InterPro"/>
</dbReference>
<evidence type="ECO:0000256" key="3">
    <source>
        <dbReference type="ARBA" id="ARBA00023163"/>
    </source>
</evidence>
<keyword evidence="1" id="KW-0805">Transcription regulation</keyword>
<dbReference type="EMBL" id="CP000390">
    <property type="protein sequence ID" value="ABG63797.1"/>
    <property type="molecule type" value="Genomic_DNA"/>
</dbReference>
<dbReference type="GO" id="GO:0043565">
    <property type="term" value="F:sequence-specific DNA binding"/>
    <property type="evidence" value="ECO:0007669"/>
    <property type="project" value="InterPro"/>
</dbReference>
<dbReference type="InterPro" id="IPR009057">
    <property type="entry name" value="Homeodomain-like_sf"/>
</dbReference>
<dbReference type="STRING" id="266779.Meso_2413"/>
<evidence type="ECO:0000256" key="1">
    <source>
        <dbReference type="ARBA" id="ARBA00023015"/>
    </source>
</evidence>
<dbReference type="eggNOG" id="COG2207">
    <property type="taxonomic scope" value="Bacteria"/>
</dbReference>
<evidence type="ECO:0000256" key="4">
    <source>
        <dbReference type="SAM" id="MobiDB-lite"/>
    </source>
</evidence>
<dbReference type="KEGG" id="mes:Meso_2413"/>
<evidence type="ECO:0000256" key="2">
    <source>
        <dbReference type="ARBA" id="ARBA00023125"/>
    </source>
</evidence>
<feature type="region of interest" description="Disordered" evidence="4">
    <location>
        <begin position="1"/>
        <end position="21"/>
    </location>
</feature>
<dbReference type="SMART" id="SM00342">
    <property type="entry name" value="HTH_ARAC"/>
    <property type="match status" value="1"/>
</dbReference>
<proteinExistence type="predicted"/>
<dbReference type="InterPro" id="IPR050204">
    <property type="entry name" value="AraC_XylS_family_regulators"/>
</dbReference>
<dbReference type="PANTHER" id="PTHR46796">
    <property type="entry name" value="HTH-TYPE TRANSCRIPTIONAL ACTIVATOR RHAS-RELATED"/>
    <property type="match status" value="1"/>
</dbReference>
<sequence length="305" mass="34032">MMQHIATLKRSTRHSLSRRRDHQFLHVIPENTGPRVATSKGCAIYARHQPSLRSLTAEAHFAAVNLPSTPNNQSSLQCEKFRTHDAPAGSLAIQPANVEGPPVWSHFKESLIIVIKPASLLELAAKELDLGDVTLQPPALGTVDFQALHIAELLKVELVRQEEAIELYVDSLVTIFALHLLRNYVGAHTSPRPRSGLSLGDAKRVREFLDENFTRKLSIPELADIAGLSPFYFIRAFNKTFGQSPHQYILNLRLNFAEKLLLEGNIKIAEIAYLAGFSSQSHLTAAMKRSRKETPADIRRRGKDL</sequence>
<dbReference type="Gene3D" id="1.10.10.60">
    <property type="entry name" value="Homeodomain-like"/>
    <property type="match status" value="2"/>
</dbReference>
<evidence type="ECO:0000259" key="5">
    <source>
        <dbReference type="PROSITE" id="PS01124"/>
    </source>
</evidence>
<keyword evidence="3" id="KW-0804">Transcription</keyword>
<keyword evidence="2" id="KW-0238">DNA-binding</keyword>
<evidence type="ECO:0000313" key="6">
    <source>
        <dbReference type="EMBL" id="ABG63797.1"/>
    </source>
</evidence>